<dbReference type="Pfam" id="PF00583">
    <property type="entry name" value="Acetyltransf_1"/>
    <property type="match status" value="1"/>
</dbReference>
<keyword evidence="5" id="KW-1185">Reference proteome</keyword>
<evidence type="ECO:0000313" key="5">
    <source>
        <dbReference type="Proteomes" id="UP000663828"/>
    </source>
</evidence>
<dbReference type="AlphaFoldDB" id="A0A814K0B9"/>
<keyword evidence="1" id="KW-0808">Transferase</keyword>
<dbReference type="PROSITE" id="PS51186">
    <property type="entry name" value="GNAT"/>
    <property type="match status" value="1"/>
</dbReference>
<sequence length="164" mass="19104">MSYNRNANYGYFRGGTEISRNRNYPLWHLEDVLLPLFEKDYTYDSLRETIRSANHIWCAYEYGKCVACALITDVGTNGGLYVMLFGVRKSAQGRGIGKQLLESIIRWSRRQGYSFLYLHTEYDNKKAIGMYERAGFQQEVFGNIFREQLPQFGSDVLSMILFLM</sequence>
<dbReference type="InterPro" id="IPR000182">
    <property type="entry name" value="GNAT_dom"/>
</dbReference>
<dbReference type="EMBL" id="CAJNOR010000954">
    <property type="protein sequence ID" value="CAF1044561.1"/>
    <property type="molecule type" value="Genomic_DNA"/>
</dbReference>
<reference evidence="4" key="1">
    <citation type="submission" date="2021-02" db="EMBL/GenBank/DDBJ databases">
        <authorList>
            <person name="Nowell W R."/>
        </authorList>
    </citation>
    <scope>NUCLEOTIDE SEQUENCE</scope>
</reference>
<feature type="domain" description="N-acetyltransferase" evidence="3">
    <location>
        <begin position="16"/>
        <end position="164"/>
    </location>
</feature>
<dbReference type="Gene3D" id="3.40.630.30">
    <property type="match status" value="1"/>
</dbReference>
<protein>
    <recommendedName>
        <fullName evidence="3">N-acetyltransferase domain-containing protein</fullName>
    </recommendedName>
</protein>
<evidence type="ECO:0000256" key="2">
    <source>
        <dbReference type="ARBA" id="ARBA00023315"/>
    </source>
</evidence>
<dbReference type="CDD" id="cd04301">
    <property type="entry name" value="NAT_SF"/>
    <property type="match status" value="1"/>
</dbReference>
<dbReference type="SUPFAM" id="SSF55729">
    <property type="entry name" value="Acyl-CoA N-acyltransferases (Nat)"/>
    <property type="match status" value="1"/>
</dbReference>
<organism evidence="4 5">
    <name type="scientific">Adineta ricciae</name>
    <name type="common">Rotifer</name>
    <dbReference type="NCBI Taxonomy" id="249248"/>
    <lineage>
        <taxon>Eukaryota</taxon>
        <taxon>Metazoa</taxon>
        <taxon>Spiralia</taxon>
        <taxon>Gnathifera</taxon>
        <taxon>Rotifera</taxon>
        <taxon>Eurotatoria</taxon>
        <taxon>Bdelloidea</taxon>
        <taxon>Adinetida</taxon>
        <taxon>Adinetidae</taxon>
        <taxon>Adineta</taxon>
    </lineage>
</organism>
<dbReference type="InterPro" id="IPR050680">
    <property type="entry name" value="YpeA/RimI_acetyltransf"/>
</dbReference>
<dbReference type="PANTHER" id="PTHR43420">
    <property type="entry name" value="ACETYLTRANSFERASE"/>
    <property type="match status" value="1"/>
</dbReference>
<keyword evidence="2" id="KW-0012">Acyltransferase</keyword>
<dbReference type="InterPro" id="IPR016181">
    <property type="entry name" value="Acyl_CoA_acyltransferase"/>
</dbReference>
<proteinExistence type="predicted"/>
<dbReference type="Proteomes" id="UP000663828">
    <property type="component" value="Unassembled WGS sequence"/>
</dbReference>
<evidence type="ECO:0000256" key="1">
    <source>
        <dbReference type="ARBA" id="ARBA00022679"/>
    </source>
</evidence>
<dbReference type="GO" id="GO:0016747">
    <property type="term" value="F:acyltransferase activity, transferring groups other than amino-acyl groups"/>
    <property type="evidence" value="ECO:0007669"/>
    <property type="project" value="InterPro"/>
</dbReference>
<accession>A0A814K0B9</accession>
<evidence type="ECO:0000259" key="3">
    <source>
        <dbReference type="PROSITE" id="PS51186"/>
    </source>
</evidence>
<gene>
    <name evidence="4" type="ORF">XAT740_LOCUS15446</name>
</gene>
<name>A0A814K0B9_ADIRI</name>
<evidence type="ECO:0000313" key="4">
    <source>
        <dbReference type="EMBL" id="CAF1044561.1"/>
    </source>
</evidence>
<comment type="caution">
    <text evidence="4">The sequence shown here is derived from an EMBL/GenBank/DDBJ whole genome shotgun (WGS) entry which is preliminary data.</text>
</comment>